<keyword evidence="5 9" id="KW-0687">Ribonucleoprotein</keyword>
<dbReference type="GO" id="GO:0070034">
    <property type="term" value="F:telomerase RNA binding"/>
    <property type="evidence" value="ECO:0007669"/>
    <property type="project" value="TreeGrafter"/>
</dbReference>
<dbReference type="GeneID" id="36319672"/>
<organism evidence="9 10">
    <name type="scientific">Vairimorpha ceranae</name>
    <dbReference type="NCBI Taxonomy" id="40302"/>
    <lineage>
        <taxon>Eukaryota</taxon>
        <taxon>Fungi</taxon>
        <taxon>Fungi incertae sedis</taxon>
        <taxon>Microsporidia</taxon>
        <taxon>Nosematidae</taxon>
        <taxon>Vairimorpha</taxon>
    </lineage>
</organism>
<evidence type="ECO:0000256" key="3">
    <source>
        <dbReference type="ARBA" id="ARBA00022517"/>
    </source>
</evidence>
<keyword evidence="10" id="KW-1185">Reference proteome</keyword>
<dbReference type="GO" id="GO:0031118">
    <property type="term" value="P:rRNA pseudouridine synthesis"/>
    <property type="evidence" value="ECO:0007669"/>
    <property type="project" value="TreeGrafter"/>
</dbReference>
<name>A0A0F9WEV8_9MICR</name>
<evidence type="ECO:0000256" key="4">
    <source>
        <dbReference type="ARBA" id="ARBA00022552"/>
    </source>
</evidence>
<dbReference type="RefSeq" id="XP_024331062.1">
    <property type="nucleotide sequence ID" value="XM_024474745.1"/>
</dbReference>
<evidence type="ECO:0000256" key="5">
    <source>
        <dbReference type="ARBA" id="ARBA00023274"/>
    </source>
</evidence>
<evidence type="ECO:0000256" key="1">
    <source>
        <dbReference type="ARBA" id="ARBA00009462"/>
    </source>
</evidence>
<gene>
    <name evidence="9" type="ORF">AAJ76_2400020190</name>
</gene>
<dbReference type="Pfam" id="PF04135">
    <property type="entry name" value="Nop10p"/>
    <property type="match status" value="1"/>
</dbReference>
<keyword evidence="4" id="KW-0698">rRNA processing</keyword>
<evidence type="ECO:0000256" key="2">
    <source>
        <dbReference type="ARBA" id="ARBA00021838"/>
    </source>
</evidence>
<dbReference type="SUPFAM" id="SSF144210">
    <property type="entry name" value="Nop10-like SnoRNP"/>
    <property type="match status" value="1"/>
</dbReference>
<accession>A0A0F9WEV8</accession>
<comment type="caution">
    <text evidence="9">The sequence shown here is derived from an EMBL/GenBank/DDBJ whole genome shotgun (WGS) entry which is preliminary data.</text>
</comment>
<comment type="similarity">
    <text evidence="1">Belongs to the NOP10 family.</text>
</comment>
<dbReference type="GO" id="GO:0030515">
    <property type="term" value="F:snoRNA binding"/>
    <property type="evidence" value="ECO:0007669"/>
    <property type="project" value="InterPro"/>
</dbReference>
<dbReference type="GO" id="GO:1904874">
    <property type="term" value="P:positive regulation of telomerase RNA localization to Cajal body"/>
    <property type="evidence" value="ECO:0007669"/>
    <property type="project" value="TreeGrafter"/>
</dbReference>
<dbReference type="InterPro" id="IPR036756">
    <property type="entry name" value="H/ACA_rnp_Nop10_sf"/>
</dbReference>
<dbReference type="PANTHER" id="PTHR13305:SF0">
    <property type="entry name" value="H_ACA RIBONUCLEOPROTEIN COMPLEX SUBUNIT 3"/>
    <property type="match status" value="1"/>
</dbReference>
<dbReference type="AlphaFoldDB" id="A0A0F9WEV8"/>
<dbReference type="GO" id="GO:0031429">
    <property type="term" value="C:box H/ACA snoRNP complex"/>
    <property type="evidence" value="ECO:0007669"/>
    <property type="project" value="TreeGrafter"/>
</dbReference>
<dbReference type="GO" id="GO:0031120">
    <property type="term" value="P:snRNA pseudouridine synthesis"/>
    <property type="evidence" value="ECO:0007669"/>
    <property type="project" value="TreeGrafter"/>
</dbReference>
<dbReference type="OrthoDB" id="13807at2759"/>
<dbReference type="Gene3D" id="2.20.28.40">
    <property type="entry name" value="H/ACA ribonucleoprotein complex, subunit Nop10"/>
    <property type="match status" value="1"/>
</dbReference>
<reference evidence="9 10" key="1">
    <citation type="journal article" date="2015" name="Environ. Microbiol.">
        <title>Genome analyses suggest the presence of polyploidy and recent human-driven expansions in eight global populations of the honeybee pathogen Nosema ceranae.</title>
        <authorList>
            <person name="Pelin A."/>
            <person name="Selman M."/>
            <person name="Aris-Brosou S."/>
            <person name="Farinelli L."/>
            <person name="Corradi N."/>
        </authorList>
    </citation>
    <scope>NUCLEOTIDE SEQUENCE [LARGE SCALE GENOMIC DNA]</scope>
    <source>
        <strain evidence="9 10">PA08 1199</strain>
    </source>
</reference>
<evidence type="ECO:0000313" key="10">
    <source>
        <dbReference type="Proteomes" id="UP000034350"/>
    </source>
</evidence>
<evidence type="ECO:0000256" key="6">
    <source>
        <dbReference type="ARBA" id="ARBA00030185"/>
    </source>
</evidence>
<dbReference type="EMBL" id="JPQZ01000024">
    <property type="protein sequence ID" value="KKO75320.1"/>
    <property type="molecule type" value="Genomic_DNA"/>
</dbReference>
<dbReference type="VEuPathDB" id="MicrosporidiaDB:AAJ76_2400020190"/>
<dbReference type="PANTHER" id="PTHR13305">
    <property type="entry name" value="RIBOSOME BIOGENESIS PROTEIN NOP10"/>
    <property type="match status" value="1"/>
</dbReference>
<dbReference type="InterPro" id="IPR007264">
    <property type="entry name" value="H/ACA_rnp_Nop10"/>
</dbReference>
<evidence type="ECO:0000256" key="7">
    <source>
        <dbReference type="ARBA" id="ARBA00031779"/>
    </source>
</evidence>
<dbReference type="Proteomes" id="UP000034350">
    <property type="component" value="Unassembled WGS sequence"/>
</dbReference>
<keyword evidence="3" id="KW-0690">Ribosome biogenesis</keyword>
<evidence type="ECO:0000256" key="8">
    <source>
        <dbReference type="ARBA" id="ARBA00032266"/>
    </source>
</evidence>
<protein>
    <recommendedName>
        <fullName evidence="2">H/ACA ribonucleoprotein complex subunit NOP10</fullName>
    </recommendedName>
    <alternativeName>
        <fullName evidence="6">Nucleolar protein 10</fullName>
    </alternativeName>
    <alternativeName>
        <fullName evidence="7">Nucleolar protein family A member 3</fullName>
    </alternativeName>
    <alternativeName>
        <fullName evidence="8">snoRNP protein NOP10</fullName>
    </alternativeName>
</protein>
<proteinExistence type="inferred from homology"/>
<evidence type="ECO:0000313" key="9">
    <source>
        <dbReference type="EMBL" id="KKO75320.1"/>
    </source>
</evidence>
<sequence length="53" mass="6418">MFYKFINNQKVYTLKEEGSESAHPAKFSPVDQYSKYRVLIKERFNIRPFNKTE</sequence>